<dbReference type="Proteomes" id="UP001501047">
    <property type="component" value="Unassembled WGS sequence"/>
</dbReference>
<evidence type="ECO:0000313" key="1">
    <source>
        <dbReference type="EMBL" id="GAA0779440.1"/>
    </source>
</evidence>
<organism evidence="1 2">
    <name type="scientific">Clostridium subterminale</name>
    <dbReference type="NCBI Taxonomy" id="1550"/>
    <lineage>
        <taxon>Bacteria</taxon>
        <taxon>Bacillati</taxon>
        <taxon>Bacillota</taxon>
        <taxon>Clostridia</taxon>
        <taxon>Eubacteriales</taxon>
        <taxon>Clostridiaceae</taxon>
        <taxon>Clostridium</taxon>
    </lineage>
</organism>
<accession>A0ABP3WA50</accession>
<keyword evidence="2" id="KW-1185">Reference proteome</keyword>
<name>A0ABP3WA50_CLOSU</name>
<dbReference type="EMBL" id="BAAACI010000011">
    <property type="protein sequence ID" value="GAA0779440.1"/>
    <property type="molecule type" value="Genomic_DNA"/>
</dbReference>
<evidence type="ECO:0000313" key="2">
    <source>
        <dbReference type="Proteomes" id="UP001501047"/>
    </source>
</evidence>
<gene>
    <name evidence="1" type="ORF">GCM10008908_38080</name>
</gene>
<protein>
    <submittedName>
        <fullName evidence="1">Uncharacterized protein</fullName>
    </submittedName>
</protein>
<comment type="caution">
    <text evidence="1">The sequence shown here is derived from an EMBL/GenBank/DDBJ whole genome shotgun (WGS) entry which is preliminary data.</text>
</comment>
<reference evidence="2" key="1">
    <citation type="journal article" date="2019" name="Int. J. Syst. Evol. Microbiol.">
        <title>The Global Catalogue of Microorganisms (GCM) 10K type strain sequencing project: providing services to taxonomists for standard genome sequencing and annotation.</title>
        <authorList>
            <consortium name="The Broad Institute Genomics Platform"/>
            <consortium name="The Broad Institute Genome Sequencing Center for Infectious Disease"/>
            <person name="Wu L."/>
            <person name="Ma J."/>
        </authorList>
    </citation>
    <scope>NUCLEOTIDE SEQUENCE [LARGE SCALE GENOMIC DNA]</scope>
    <source>
        <strain evidence="2">JCM 1417</strain>
    </source>
</reference>
<proteinExistence type="predicted"/>
<sequence>MYHLPRNLYIDKEWKSKIFTMYDFMDKDLFNDICEAFQLLVSMNNTIYERDQCNKDIKGNIDFFKDENYQEEVHTQSKAIKASIKIVSQLYDMMYKNILDSFIELKTE</sequence>